<name>A0A1F6BE96_9BACT</name>
<organism evidence="2 3">
    <name type="scientific">Candidatus Gottesmanbacteria bacterium RIFOXYB1_FULL_47_11</name>
    <dbReference type="NCBI Taxonomy" id="1798401"/>
    <lineage>
        <taxon>Bacteria</taxon>
        <taxon>Candidatus Gottesmaniibacteriota</taxon>
    </lineage>
</organism>
<accession>A0A1F6BE96</accession>
<feature type="signal peptide" evidence="1">
    <location>
        <begin position="1"/>
        <end position="22"/>
    </location>
</feature>
<dbReference type="Proteomes" id="UP000176186">
    <property type="component" value="Unassembled WGS sequence"/>
</dbReference>
<feature type="chain" id="PRO_5009523089" description="DUF5667 domain-containing protein" evidence="1">
    <location>
        <begin position="23"/>
        <end position="252"/>
    </location>
</feature>
<evidence type="ECO:0000313" key="2">
    <source>
        <dbReference type="EMBL" id="OGG35271.1"/>
    </source>
</evidence>
<keyword evidence="1" id="KW-0732">Signal</keyword>
<dbReference type="AlphaFoldDB" id="A0A1F6BE96"/>
<evidence type="ECO:0000256" key="1">
    <source>
        <dbReference type="SAM" id="SignalP"/>
    </source>
</evidence>
<evidence type="ECO:0008006" key="4">
    <source>
        <dbReference type="Google" id="ProtNLM"/>
    </source>
</evidence>
<dbReference type="STRING" id="1798401.A2363_02500"/>
<sequence length="252" mass="27493">MKSMIVLGIVSFFIMGASIAYAAPTGRPPALETRAAGRQDATMSRLKTRADNEITRRVNALTKLMSRISEMKRLTSDQKTGLTSQAQAEITSLNTLKAKIDADTDIATLRTDVQSITKSYRIYALYIPKMYIIMHADRLLGLVDDMTVLQAKLQVRIDALKAEGKDTSQMQAFISNMTTKLADAKTKAQSAIDMVMPLTPEGFPGNKATLVSARTLLQTVRKDLADAHKAAQQIRQNAKITPVGPTPTPATP</sequence>
<comment type="caution">
    <text evidence="2">The sequence shown here is derived from an EMBL/GenBank/DDBJ whole genome shotgun (WGS) entry which is preliminary data.</text>
</comment>
<dbReference type="EMBL" id="MFKE01000016">
    <property type="protein sequence ID" value="OGG35271.1"/>
    <property type="molecule type" value="Genomic_DNA"/>
</dbReference>
<reference evidence="2 3" key="1">
    <citation type="journal article" date="2016" name="Nat. Commun.">
        <title>Thousands of microbial genomes shed light on interconnected biogeochemical processes in an aquifer system.</title>
        <authorList>
            <person name="Anantharaman K."/>
            <person name="Brown C.T."/>
            <person name="Hug L.A."/>
            <person name="Sharon I."/>
            <person name="Castelle C.J."/>
            <person name="Probst A.J."/>
            <person name="Thomas B.C."/>
            <person name="Singh A."/>
            <person name="Wilkins M.J."/>
            <person name="Karaoz U."/>
            <person name="Brodie E.L."/>
            <person name="Williams K.H."/>
            <person name="Hubbard S.S."/>
            <person name="Banfield J.F."/>
        </authorList>
    </citation>
    <scope>NUCLEOTIDE SEQUENCE [LARGE SCALE GENOMIC DNA]</scope>
</reference>
<gene>
    <name evidence="2" type="ORF">A2363_02500</name>
</gene>
<proteinExistence type="predicted"/>
<protein>
    <recommendedName>
        <fullName evidence="4">DUF5667 domain-containing protein</fullName>
    </recommendedName>
</protein>
<evidence type="ECO:0000313" key="3">
    <source>
        <dbReference type="Proteomes" id="UP000176186"/>
    </source>
</evidence>